<protein>
    <submittedName>
        <fullName evidence="2">Polyprotein</fullName>
    </submittedName>
</protein>
<dbReference type="AlphaFoldDB" id="A0A242MHM1"/>
<evidence type="ECO:0000256" key="1">
    <source>
        <dbReference type="SAM" id="MobiDB-lite"/>
    </source>
</evidence>
<dbReference type="Pfam" id="PF05704">
    <property type="entry name" value="Caps_synth"/>
    <property type="match status" value="1"/>
</dbReference>
<evidence type="ECO:0000313" key="3">
    <source>
        <dbReference type="Proteomes" id="UP000194546"/>
    </source>
</evidence>
<dbReference type="GO" id="GO:0016757">
    <property type="term" value="F:glycosyltransferase activity"/>
    <property type="evidence" value="ECO:0007669"/>
    <property type="project" value="InterPro"/>
</dbReference>
<proteinExistence type="predicted"/>
<dbReference type="EMBL" id="NBTY01000135">
    <property type="protein sequence ID" value="OTP70785.1"/>
    <property type="molecule type" value="Genomic_DNA"/>
</dbReference>
<feature type="region of interest" description="Disordered" evidence="1">
    <location>
        <begin position="1"/>
        <end position="47"/>
    </location>
</feature>
<dbReference type="RefSeq" id="WP_144022219.1">
    <property type="nucleotide sequence ID" value="NZ_NBTY01000135.1"/>
</dbReference>
<accession>A0A242MHM1</accession>
<dbReference type="Proteomes" id="UP000194546">
    <property type="component" value="Unassembled WGS sequence"/>
</dbReference>
<name>A0A242MHM1_CABSO</name>
<comment type="caution">
    <text evidence="2">The sequence shown here is derived from an EMBL/GenBank/DDBJ whole genome shotgun (WGS) entry which is preliminary data.</text>
</comment>
<dbReference type="SUPFAM" id="SSF53448">
    <property type="entry name" value="Nucleotide-diphospho-sugar transferases"/>
    <property type="match status" value="1"/>
</dbReference>
<dbReference type="InterPro" id="IPR008441">
    <property type="entry name" value="AfumC-like_glycosyl_Trfase"/>
</dbReference>
<dbReference type="Gene3D" id="3.90.550.20">
    <property type="match status" value="1"/>
</dbReference>
<gene>
    <name evidence="2" type="ORF">PAMC26510_24480</name>
</gene>
<evidence type="ECO:0000313" key="2">
    <source>
        <dbReference type="EMBL" id="OTP70785.1"/>
    </source>
</evidence>
<reference evidence="2 3" key="1">
    <citation type="submission" date="2017-03" db="EMBL/GenBank/DDBJ databases">
        <title>Genome analysis of strain PAMC 26510.</title>
        <authorList>
            <person name="Oh H.-M."/>
            <person name="Yang J.-A."/>
        </authorList>
    </citation>
    <scope>NUCLEOTIDE SEQUENCE [LARGE SCALE GENOMIC DNA]</scope>
    <source>
        <strain evidence="2 3">PAMC 26510</strain>
    </source>
</reference>
<organism evidence="2 3">
    <name type="scientific">Caballeronia sordidicola</name>
    <name type="common">Burkholderia sordidicola</name>
    <dbReference type="NCBI Taxonomy" id="196367"/>
    <lineage>
        <taxon>Bacteria</taxon>
        <taxon>Pseudomonadati</taxon>
        <taxon>Pseudomonadota</taxon>
        <taxon>Betaproteobacteria</taxon>
        <taxon>Burkholderiales</taxon>
        <taxon>Burkholderiaceae</taxon>
        <taxon>Caballeronia</taxon>
    </lineage>
</organism>
<dbReference type="InterPro" id="IPR029044">
    <property type="entry name" value="Nucleotide-diphossugar_trans"/>
</dbReference>
<sequence>MRTTVPDDAVRPSVAMVDPPPVLHWSSKGGAHATPETREGRTPCRSPEYGSTAIPHVVWTYWNGTPLPRIVDACLLSWRRHLTGYRVRLLGPDSLPSGLPPLPRGFALWAPQVQSDWVRLAVLTTFGGVWMDATTLLSSLPHTSASADDKMPPSPLSFVEALDTLDRPDLIGYFNSERTYDTAYPMLENWFLAAPARSVFMTHWFHTFSAMLMPDGRSDIDHVVKGVTIPALLQGFSHAPQYFACHAAAQWVMRQHGGRLALIPAELDAFLEPHSRGWDSERVCNWLCDASADGKRPSARPLTKLISLLWRPLEERLQRGDFHRESILGELGSASHA</sequence>